<accession>A0A3P8DIQ9</accession>
<dbReference type="Proteomes" id="UP000050761">
    <property type="component" value="Unassembled WGS sequence"/>
</dbReference>
<dbReference type="EMBL" id="UZAH01033821">
    <property type="protein sequence ID" value="VDP31465.1"/>
    <property type="molecule type" value="Genomic_DNA"/>
</dbReference>
<proteinExistence type="predicted"/>
<name>A0A183GI33_HELPZ</name>
<reference evidence="1 2" key="1">
    <citation type="submission" date="2018-11" db="EMBL/GenBank/DDBJ databases">
        <authorList>
            <consortium name="Pathogen Informatics"/>
        </authorList>
    </citation>
    <scope>NUCLEOTIDE SEQUENCE [LARGE SCALE GENOMIC DNA]</scope>
</reference>
<sequence>MPVPPRSATGNCLLLRAESKNAECRPQVLVTVRPTNILCYIIWLMMPKSFGDNATAFAEADAHSQSTARVKSVRESFMRGRHRGPTELVPKSRNVGMNREATLNVGTLTDRSCELVEALERTKIDFCAVQETKYSY</sequence>
<evidence type="ECO:0000313" key="1">
    <source>
        <dbReference type="EMBL" id="VDP31465.1"/>
    </source>
</evidence>
<accession>A0A183GI33</accession>
<organism evidence="2 3">
    <name type="scientific">Heligmosomoides polygyrus</name>
    <name type="common">Parasitic roundworm</name>
    <dbReference type="NCBI Taxonomy" id="6339"/>
    <lineage>
        <taxon>Eukaryota</taxon>
        <taxon>Metazoa</taxon>
        <taxon>Ecdysozoa</taxon>
        <taxon>Nematoda</taxon>
        <taxon>Chromadorea</taxon>
        <taxon>Rhabditida</taxon>
        <taxon>Rhabditina</taxon>
        <taxon>Rhabditomorpha</taxon>
        <taxon>Strongyloidea</taxon>
        <taxon>Heligmosomidae</taxon>
        <taxon>Heligmosomoides</taxon>
    </lineage>
</organism>
<dbReference type="WBParaSite" id="HPBE_0002226901-mRNA-1">
    <property type="protein sequence ID" value="HPBE_0002226901-mRNA-1"/>
    <property type="gene ID" value="HPBE_0002226901"/>
</dbReference>
<protein>
    <submittedName>
        <fullName evidence="3">Endo/exonuclease/phosphatase domain-containing protein</fullName>
    </submittedName>
</protein>
<evidence type="ECO:0000313" key="3">
    <source>
        <dbReference type="WBParaSite" id="HPBE_0002226901-mRNA-1"/>
    </source>
</evidence>
<evidence type="ECO:0000313" key="2">
    <source>
        <dbReference type="Proteomes" id="UP000050761"/>
    </source>
</evidence>
<keyword evidence="2" id="KW-1185">Reference proteome</keyword>
<gene>
    <name evidence="1" type="ORF">HPBE_LOCUS22268</name>
</gene>
<reference evidence="3" key="2">
    <citation type="submission" date="2019-09" db="UniProtKB">
        <authorList>
            <consortium name="WormBaseParasite"/>
        </authorList>
    </citation>
    <scope>IDENTIFICATION</scope>
</reference>
<dbReference type="AlphaFoldDB" id="A0A183GI33"/>
<dbReference type="OrthoDB" id="418748at2759"/>